<gene>
    <name evidence="1" type="ORF">AUF17_03955</name>
</gene>
<organism evidence="1 2">
    <name type="scientific">Enterococcus avium</name>
    <name type="common">Streptococcus avium</name>
    <dbReference type="NCBI Taxonomy" id="33945"/>
    <lineage>
        <taxon>Bacteria</taxon>
        <taxon>Bacillati</taxon>
        <taxon>Bacillota</taxon>
        <taxon>Bacilli</taxon>
        <taxon>Lactobacillales</taxon>
        <taxon>Enterococcaceae</taxon>
        <taxon>Enterococcus</taxon>
    </lineage>
</organism>
<dbReference type="RefSeq" id="WP_144324567.1">
    <property type="nucleotide sequence ID" value="NZ_PDXQ01000001.1"/>
</dbReference>
<dbReference type="Proteomes" id="UP000316316">
    <property type="component" value="Unassembled WGS sequence"/>
</dbReference>
<evidence type="ECO:0000313" key="2">
    <source>
        <dbReference type="Proteomes" id="UP000316316"/>
    </source>
</evidence>
<sequence>MFLKGANIDREELFRILVEDYENVKSTYTNTMLGEPREITYAKGKLDGACMALGIEYEIIEEKIVFKTFMSDKKVFELPFKPEKPW</sequence>
<dbReference type="AlphaFoldDB" id="A0A8B5VYU8"/>
<dbReference type="EMBL" id="PDXQ01000001">
    <property type="protein sequence ID" value="TRZ33275.1"/>
    <property type="molecule type" value="Genomic_DNA"/>
</dbReference>
<proteinExistence type="predicted"/>
<evidence type="ECO:0000313" key="1">
    <source>
        <dbReference type="EMBL" id="TRZ33275.1"/>
    </source>
</evidence>
<reference evidence="1 2" key="1">
    <citation type="submission" date="2017-10" db="EMBL/GenBank/DDBJ databases">
        <title>FDA dAtabase for Regulatory Grade micrObial Sequences (FDA-ARGOS): Supporting development and validation of Infectious Disease Dx tests.</title>
        <authorList>
            <person name="Campos J."/>
            <person name="Goldberg B."/>
            <person name="Tallon L.J."/>
            <person name="Sadzewicz L."/>
            <person name="Sengamalay N."/>
            <person name="Ott S."/>
            <person name="Godinez A."/>
            <person name="Nagaraj S."/>
            <person name="Vyas G."/>
            <person name="Aluvathingal J."/>
            <person name="Nadendla S."/>
            <person name="Geyer C."/>
            <person name="Nandy P."/>
            <person name="Hobson J."/>
            <person name="Sichtig H."/>
        </authorList>
    </citation>
    <scope>NUCLEOTIDE SEQUENCE [LARGE SCALE GENOMIC DNA]</scope>
    <source>
        <strain evidence="1 2">FDAARGOS_185</strain>
    </source>
</reference>
<protein>
    <submittedName>
        <fullName evidence="1">Uncharacterized protein</fullName>
    </submittedName>
</protein>
<comment type="caution">
    <text evidence="1">The sequence shown here is derived from an EMBL/GenBank/DDBJ whole genome shotgun (WGS) entry which is preliminary data.</text>
</comment>
<accession>A0A8B5VYU8</accession>
<name>A0A8B5VYU8_ENTAV</name>